<dbReference type="InterPro" id="IPR016161">
    <property type="entry name" value="Ald_DH/histidinol_DH"/>
</dbReference>
<dbReference type="Proteomes" id="UP000245514">
    <property type="component" value="Unassembled WGS sequence"/>
</dbReference>
<accession>A0ABX5LBW7</accession>
<evidence type="ECO:0000313" key="10">
    <source>
        <dbReference type="Proteomes" id="UP000245514"/>
    </source>
</evidence>
<dbReference type="EC" id="1.2.1.41" evidence="7"/>
<dbReference type="PANTHER" id="PTHR11063:SF8">
    <property type="entry name" value="DELTA-1-PYRROLINE-5-CARBOXYLATE SYNTHASE"/>
    <property type="match status" value="1"/>
</dbReference>
<dbReference type="PIRSF" id="PIRSF000151">
    <property type="entry name" value="GPR"/>
    <property type="match status" value="1"/>
</dbReference>
<dbReference type="InterPro" id="IPR016163">
    <property type="entry name" value="Ald_DH_C"/>
</dbReference>
<dbReference type="Pfam" id="PF00171">
    <property type="entry name" value="Aldedh"/>
    <property type="match status" value="1"/>
</dbReference>
<comment type="similarity">
    <text evidence="7">Belongs to the gamma-glutamyl phosphate reductase family.</text>
</comment>
<comment type="function">
    <text evidence="7">Catalyzes the NADPH-dependent reduction of L-glutamate 5-phosphate into L-glutamate 5-semialdehyde and phosphate. The product spontaneously undergoes cyclization to form 1-pyrroline-5-carboxylate.</text>
</comment>
<dbReference type="HAMAP" id="MF_00412">
    <property type="entry name" value="ProA"/>
    <property type="match status" value="1"/>
</dbReference>
<evidence type="ECO:0000256" key="3">
    <source>
        <dbReference type="ARBA" id="ARBA00022650"/>
    </source>
</evidence>
<gene>
    <name evidence="7" type="primary">proA</name>
    <name evidence="9" type="ORF">CAY35_01530</name>
</gene>
<evidence type="ECO:0000256" key="1">
    <source>
        <dbReference type="ARBA" id="ARBA00004985"/>
    </source>
</evidence>
<organism evidence="9 10">
    <name type="scientific">Pseudoglutamicibacter cumminsii</name>
    <dbReference type="NCBI Taxonomy" id="156979"/>
    <lineage>
        <taxon>Bacteria</taxon>
        <taxon>Bacillati</taxon>
        <taxon>Actinomycetota</taxon>
        <taxon>Actinomycetes</taxon>
        <taxon>Micrococcales</taxon>
        <taxon>Micrococcaceae</taxon>
        <taxon>Pseudoglutamicibacter</taxon>
    </lineage>
</organism>
<dbReference type="Gene3D" id="3.40.605.10">
    <property type="entry name" value="Aldehyde Dehydrogenase, Chain A, domain 1"/>
    <property type="match status" value="1"/>
</dbReference>
<evidence type="ECO:0000256" key="5">
    <source>
        <dbReference type="ARBA" id="ARBA00023002"/>
    </source>
</evidence>
<dbReference type="NCBIfam" id="TIGR00407">
    <property type="entry name" value="proA"/>
    <property type="match status" value="1"/>
</dbReference>
<name>A0ABX5LBW7_9MICC</name>
<dbReference type="InterPro" id="IPR020593">
    <property type="entry name" value="G-glutamylP_reductase_CS"/>
</dbReference>
<keyword evidence="2 7" id="KW-0028">Amino-acid biosynthesis</keyword>
<keyword evidence="7" id="KW-0963">Cytoplasm</keyword>
<dbReference type="InterPro" id="IPR015590">
    <property type="entry name" value="Aldehyde_DH_dom"/>
</dbReference>
<dbReference type="NCBIfam" id="NF001221">
    <property type="entry name" value="PRK00197.1"/>
    <property type="match status" value="1"/>
</dbReference>
<dbReference type="Gene3D" id="3.40.309.10">
    <property type="entry name" value="Aldehyde Dehydrogenase, Chain A, domain 2"/>
    <property type="match status" value="1"/>
</dbReference>
<keyword evidence="3 7" id="KW-0641">Proline biosynthesis</keyword>
<sequence>MEDHTRMATDIDATTLVAERADKAREASHVMANLPREAKDAALRDIASAIDAARAEILEANQADMKAGEENGTSKAMLDRTKLDDARIDGLMAALEELANQADPVGEVTDGRQLPNGMRLRQVRVPLGVVGVIYEARPNVTVDIAGIAIRSGNAVLLRGGSAAAHTNKVLVRVIQEVLEKRGLPVAAVQSVDDGGRPAANAMMEAVGKIDILIPRGGRNLIQSVVNNAKVPVIQTGEGNVHIFLDASAPAWQSTEIVLNAKTQRPSVCNAVETLLIHTDALEGTGKTVLSFLVAAGVTLHGDERVAEAVDAEVVPVQEEDFTDEYLDLDIAVKIVDSLDEALAHIERYSTGHTDAIITESVTSQQAFLKNVNSAVVVVNASTRFTDGGEFGLGAEVGISTQKMHARGPMGAVALTSWKWILEGDYNIRS</sequence>
<dbReference type="InterPro" id="IPR000965">
    <property type="entry name" value="GPR_dom"/>
</dbReference>
<comment type="pathway">
    <text evidence="1 7">Amino-acid biosynthesis; L-proline biosynthesis; L-glutamate 5-semialdehyde from L-glutamate: step 2/2.</text>
</comment>
<protein>
    <recommendedName>
        <fullName evidence="7">Gamma-glutamyl phosphate reductase</fullName>
        <shortName evidence="7">GPR</shortName>
        <ecNumber evidence="7">1.2.1.41</ecNumber>
    </recommendedName>
    <alternativeName>
        <fullName evidence="7">Glutamate-5-semialdehyde dehydrogenase</fullName>
    </alternativeName>
    <alternativeName>
        <fullName evidence="7">Glutamyl-gamma-semialdehyde dehydrogenase</fullName>
        <shortName evidence="7">GSA dehydrogenase</shortName>
    </alternativeName>
</protein>
<dbReference type="SUPFAM" id="SSF53720">
    <property type="entry name" value="ALDH-like"/>
    <property type="match status" value="1"/>
</dbReference>
<evidence type="ECO:0000256" key="7">
    <source>
        <dbReference type="HAMAP-Rule" id="MF_00412"/>
    </source>
</evidence>
<keyword evidence="5 7" id="KW-0560">Oxidoreductase</keyword>
<feature type="domain" description="Aldehyde dehydrogenase" evidence="8">
    <location>
        <begin position="17"/>
        <end position="282"/>
    </location>
</feature>
<dbReference type="InterPro" id="IPR016162">
    <property type="entry name" value="Ald_DH_N"/>
</dbReference>
<evidence type="ECO:0000313" key="9">
    <source>
        <dbReference type="EMBL" id="PWI28765.1"/>
    </source>
</evidence>
<evidence type="ECO:0000256" key="2">
    <source>
        <dbReference type="ARBA" id="ARBA00022605"/>
    </source>
</evidence>
<comment type="catalytic activity">
    <reaction evidence="6 7">
        <text>L-glutamate 5-semialdehyde + phosphate + NADP(+) = L-glutamyl 5-phosphate + NADPH + H(+)</text>
        <dbReference type="Rhea" id="RHEA:19541"/>
        <dbReference type="ChEBI" id="CHEBI:15378"/>
        <dbReference type="ChEBI" id="CHEBI:43474"/>
        <dbReference type="ChEBI" id="CHEBI:57783"/>
        <dbReference type="ChEBI" id="CHEBI:58066"/>
        <dbReference type="ChEBI" id="CHEBI:58274"/>
        <dbReference type="ChEBI" id="CHEBI:58349"/>
        <dbReference type="EC" id="1.2.1.41"/>
    </reaction>
</comment>
<comment type="subcellular location">
    <subcellularLocation>
        <location evidence="7">Cytoplasm</location>
    </subcellularLocation>
</comment>
<dbReference type="PROSITE" id="PS01223">
    <property type="entry name" value="PROA"/>
    <property type="match status" value="1"/>
</dbReference>
<reference evidence="9 10" key="1">
    <citation type="submission" date="2018-05" db="EMBL/GenBank/DDBJ databases">
        <title>Draft Genome Sequence of Arthrobacter cumminsii IME1328, Isolated from a Patient Who Suffered from Foot Ulcers in China.</title>
        <authorList>
            <person name="Li M."/>
            <person name="Jiang Z."/>
            <person name="Sun Q."/>
            <person name="Tong Y."/>
        </authorList>
    </citation>
    <scope>NUCLEOTIDE SEQUENCE [LARGE SCALE GENOMIC DNA]</scope>
    <source>
        <strain evidence="9 10">IME1328</strain>
    </source>
</reference>
<evidence type="ECO:0000259" key="8">
    <source>
        <dbReference type="Pfam" id="PF00171"/>
    </source>
</evidence>
<keyword evidence="10" id="KW-1185">Reference proteome</keyword>
<dbReference type="InterPro" id="IPR012134">
    <property type="entry name" value="Glu-5-SA_DH"/>
</dbReference>
<evidence type="ECO:0000256" key="4">
    <source>
        <dbReference type="ARBA" id="ARBA00022857"/>
    </source>
</evidence>
<keyword evidence="4 7" id="KW-0521">NADP</keyword>
<dbReference type="PANTHER" id="PTHR11063">
    <property type="entry name" value="GLUTAMATE SEMIALDEHYDE DEHYDROGENASE"/>
    <property type="match status" value="1"/>
</dbReference>
<comment type="caution">
    <text evidence="9">The sequence shown here is derived from an EMBL/GenBank/DDBJ whole genome shotgun (WGS) entry which is preliminary data.</text>
</comment>
<evidence type="ECO:0000256" key="6">
    <source>
        <dbReference type="ARBA" id="ARBA00049024"/>
    </source>
</evidence>
<dbReference type="CDD" id="cd07079">
    <property type="entry name" value="ALDH_F18-19_ProA-GPR"/>
    <property type="match status" value="1"/>
</dbReference>
<dbReference type="EMBL" id="QFWG01000001">
    <property type="protein sequence ID" value="PWI28765.1"/>
    <property type="molecule type" value="Genomic_DNA"/>
</dbReference>
<proteinExistence type="inferred from homology"/>